<dbReference type="NCBIfam" id="TIGR04085">
    <property type="entry name" value="rSAM_more_4Fe4S"/>
    <property type="match status" value="1"/>
</dbReference>
<evidence type="ECO:0000313" key="8">
    <source>
        <dbReference type="EMBL" id="TMQ75999.1"/>
    </source>
</evidence>
<dbReference type="InterPro" id="IPR007197">
    <property type="entry name" value="rSAM"/>
</dbReference>
<sequence length="393" mass="44654">MPDERDRSCVKPPFSLILLPTLRCNADCEYCFETRTEDRLTLNQLAVVLRKVLDYMQDRQIDTLSIYWQGGEVMTQPPEWFERAHELVQEIATAREKRIGNYLQTNMIGYGPKWKPVITEMFGNSLGTSMDFPNLHRRVKGGTPQQYQDLWERKVLEAREAGIEIGVIAIPNAGTVEAGAEAFYSYFVDRLGIRDFQVNTPFPGGMSKAVKCAHPLETEDLSRFLLELADIWEKRGRDAGVRIGPFDKLLAYFEQGTKDLLCIWRENCANEFVCIDPRGHVAQCDCWVSSYPEYRFGNILDPVSLSDLLRRSDARREFQMRPGSLIQTEECLDCDYLAICHGGCPVRAYSVHGDILTKDPYCDLYKKIFARMEAMSGGGCHTTAGISTEPTVP</sequence>
<dbReference type="OrthoDB" id="308557at2"/>
<comment type="similarity">
    <text evidence="6">Belongs to the radical SAM superfamily. Anaerobic sulfatase-maturating enzyme family.</text>
</comment>
<proteinExistence type="inferred from homology"/>
<name>A0A5S4EKZ7_9PROT</name>
<dbReference type="Gene3D" id="3.20.20.70">
    <property type="entry name" value="Aldolase class I"/>
    <property type="match status" value="1"/>
</dbReference>
<dbReference type="InterPro" id="IPR013785">
    <property type="entry name" value="Aldolase_TIM"/>
</dbReference>
<evidence type="ECO:0000256" key="3">
    <source>
        <dbReference type="ARBA" id="ARBA00022723"/>
    </source>
</evidence>
<evidence type="ECO:0000256" key="1">
    <source>
        <dbReference type="ARBA" id="ARBA00001966"/>
    </source>
</evidence>
<organism evidence="8 9">
    <name type="scientific">Candidatus Accumulibacter phosphatis</name>
    <dbReference type="NCBI Taxonomy" id="327160"/>
    <lineage>
        <taxon>Bacteria</taxon>
        <taxon>Pseudomonadati</taxon>
        <taxon>Pseudomonadota</taxon>
        <taxon>Betaproteobacteria</taxon>
        <taxon>Candidatus Accumulibacter</taxon>
    </lineage>
</organism>
<dbReference type="PANTHER" id="PTHR43273">
    <property type="entry name" value="ANAEROBIC SULFATASE-MATURATING ENZYME HOMOLOG ASLB-RELATED"/>
    <property type="match status" value="1"/>
</dbReference>
<dbReference type="SFLD" id="SFLDS00029">
    <property type="entry name" value="Radical_SAM"/>
    <property type="match status" value="1"/>
</dbReference>
<dbReference type="EMBL" id="SWAD01000067">
    <property type="protein sequence ID" value="TMQ75999.1"/>
    <property type="molecule type" value="Genomic_DNA"/>
</dbReference>
<dbReference type="GO" id="GO:0016491">
    <property type="term" value="F:oxidoreductase activity"/>
    <property type="evidence" value="ECO:0007669"/>
    <property type="project" value="InterPro"/>
</dbReference>
<comment type="cofactor">
    <cofactor evidence="1">
        <name>[4Fe-4S] cluster</name>
        <dbReference type="ChEBI" id="CHEBI:49883"/>
    </cofactor>
</comment>
<dbReference type="GO" id="GO:0046872">
    <property type="term" value="F:metal ion binding"/>
    <property type="evidence" value="ECO:0007669"/>
    <property type="project" value="UniProtKB-KW"/>
</dbReference>
<dbReference type="SFLD" id="SFLDG01067">
    <property type="entry name" value="SPASM/twitch_domain_containing"/>
    <property type="match status" value="1"/>
</dbReference>
<evidence type="ECO:0000256" key="6">
    <source>
        <dbReference type="ARBA" id="ARBA00023601"/>
    </source>
</evidence>
<dbReference type="SUPFAM" id="SSF102114">
    <property type="entry name" value="Radical SAM enzymes"/>
    <property type="match status" value="1"/>
</dbReference>
<evidence type="ECO:0000256" key="2">
    <source>
        <dbReference type="ARBA" id="ARBA00022691"/>
    </source>
</evidence>
<dbReference type="PANTHER" id="PTHR43273:SF3">
    <property type="entry name" value="ANAEROBIC SULFATASE-MATURATING ENZYME HOMOLOG ASLB-RELATED"/>
    <property type="match status" value="1"/>
</dbReference>
<evidence type="ECO:0000256" key="5">
    <source>
        <dbReference type="ARBA" id="ARBA00023014"/>
    </source>
</evidence>
<keyword evidence="9" id="KW-1185">Reference proteome</keyword>
<evidence type="ECO:0000256" key="4">
    <source>
        <dbReference type="ARBA" id="ARBA00023004"/>
    </source>
</evidence>
<dbReference type="InterPro" id="IPR023867">
    <property type="entry name" value="Sulphatase_maturase_rSAM"/>
</dbReference>
<dbReference type="GO" id="GO:0051536">
    <property type="term" value="F:iron-sulfur cluster binding"/>
    <property type="evidence" value="ECO:0007669"/>
    <property type="project" value="UniProtKB-KW"/>
</dbReference>
<dbReference type="PROSITE" id="PS51918">
    <property type="entry name" value="RADICAL_SAM"/>
    <property type="match status" value="1"/>
</dbReference>
<reference evidence="8 9" key="1">
    <citation type="submission" date="2019-04" db="EMBL/GenBank/DDBJ databases">
        <title>A novel phosphate-accumulating bacterium identified in bioreactor for phosphate removal from wastewater.</title>
        <authorList>
            <person name="Kotlyarov R.Y."/>
            <person name="Beletsky A.V."/>
            <person name="Kallistova A.Y."/>
            <person name="Dorofeev A.G."/>
            <person name="Nikolaev Y.Y."/>
            <person name="Pimenov N.V."/>
            <person name="Ravin N.V."/>
            <person name="Mardanov A.V."/>
        </authorList>
    </citation>
    <scope>NUCLEOTIDE SEQUENCE [LARGE SCALE GENOMIC DNA]</scope>
    <source>
        <strain evidence="8 9">Bin19</strain>
    </source>
</reference>
<comment type="caution">
    <text evidence="8">The sequence shown here is derived from an EMBL/GenBank/DDBJ whole genome shotgun (WGS) entry which is preliminary data.</text>
</comment>
<feature type="domain" description="Radical SAM core" evidence="7">
    <location>
        <begin position="10"/>
        <end position="242"/>
    </location>
</feature>
<evidence type="ECO:0000259" key="7">
    <source>
        <dbReference type="PROSITE" id="PS51918"/>
    </source>
</evidence>
<dbReference type="Proteomes" id="UP000306324">
    <property type="component" value="Unassembled WGS sequence"/>
</dbReference>
<gene>
    <name evidence="8" type="ORF">ACCUM_0221</name>
</gene>
<dbReference type="InterPro" id="IPR058240">
    <property type="entry name" value="rSAM_sf"/>
</dbReference>
<accession>A0A5S4EKZ7</accession>
<keyword evidence="4" id="KW-0408">Iron</keyword>
<dbReference type="SFLD" id="SFLDG01386">
    <property type="entry name" value="main_SPASM_domain-containing"/>
    <property type="match status" value="1"/>
</dbReference>
<dbReference type="InterPro" id="IPR023885">
    <property type="entry name" value="4Fe4S-binding_SPASM_dom"/>
</dbReference>
<keyword evidence="2" id="KW-0949">S-adenosyl-L-methionine</keyword>
<keyword evidence="5" id="KW-0411">Iron-sulfur</keyword>
<protein>
    <submittedName>
        <fullName evidence="8">Putative arylsulfatase regulatory protein</fullName>
    </submittedName>
</protein>
<evidence type="ECO:0000313" key="9">
    <source>
        <dbReference type="Proteomes" id="UP000306324"/>
    </source>
</evidence>
<dbReference type="AlphaFoldDB" id="A0A5S4EKZ7"/>
<keyword evidence="3" id="KW-0479">Metal-binding</keyword>